<feature type="non-terminal residue" evidence="2">
    <location>
        <position position="257"/>
    </location>
</feature>
<organism evidence="2 3">
    <name type="scientific">Paraglomus occultum</name>
    <dbReference type="NCBI Taxonomy" id="144539"/>
    <lineage>
        <taxon>Eukaryota</taxon>
        <taxon>Fungi</taxon>
        <taxon>Fungi incertae sedis</taxon>
        <taxon>Mucoromycota</taxon>
        <taxon>Glomeromycotina</taxon>
        <taxon>Glomeromycetes</taxon>
        <taxon>Paraglomerales</taxon>
        <taxon>Paraglomeraceae</taxon>
        <taxon>Paraglomus</taxon>
    </lineage>
</organism>
<evidence type="ECO:0000313" key="3">
    <source>
        <dbReference type="Proteomes" id="UP000789572"/>
    </source>
</evidence>
<name>A0A9N9H9P9_9GLOM</name>
<keyword evidence="3" id="KW-1185">Reference proteome</keyword>
<gene>
    <name evidence="2" type="ORF">POCULU_LOCUS10362</name>
</gene>
<feature type="non-terminal residue" evidence="2">
    <location>
        <position position="1"/>
    </location>
</feature>
<proteinExistence type="predicted"/>
<protein>
    <submittedName>
        <fullName evidence="2">5445_t:CDS:1</fullName>
    </submittedName>
</protein>
<sequence>LEAYSRAVLVFAETVPSLMAGHGVKAAVAPSYEGVVDNEGRQCRLDGRMGRLSEQEAAELEQQLMEWMLQSESPTPLAFFRLTNPRSKSAAMTKYSRLLLQACRSNDTLNSLLNKYNNGEYADDWEKWKMEKTKGTIISEIIDTNQNVHDRVNSSVHRSVSELDTSVIEGESDYGRSAKKRRTGVCEDEQNSNSAVDNLSTSGVEVEDASDIQIQGILSKDIQVDEMTMEIIQIFDNFKSTNHDLLACRGIMDMTPK</sequence>
<comment type="caution">
    <text evidence="2">The sequence shown here is derived from an EMBL/GenBank/DDBJ whole genome shotgun (WGS) entry which is preliminary data.</text>
</comment>
<feature type="compositionally biased region" description="Polar residues" evidence="1">
    <location>
        <begin position="191"/>
        <end position="201"/>
    </location>
</feature>
<evidence type="ECO:0000313" key="2">
    <source>
        <dbReference type="EMBL" id="CAG8659093.1"/>
    </source>
</evidence>
<feature type="region of interest" description="Disordered" evidence="1">
    <location>
        <begin position="179"/>
        <end position="201"/>
    </location>
</feature>
<dbReference type="Proteomes" id="UP000789572">
    <property type="component" value="Unassembled WGS sequence"/>
</dbReference>
<accession>A0A9N9H9P9</accession>
<dbReference type="EMBL" id="CAJVPJ010005160">
    <property type="protein sequence ID" value="CAG8659093.1"/>
    <property type="molecule type" value="Genomic_DNA"/>
</dbReference>
<dbReference type="AlphaFoldDB" id="A0A9N9H9P9"/>
<evidence type="ECO:0000256" key="1">
    <source>
        <dbReference type="SAM" id="MobiDB-lite"/>
    </source>
</evidence>
<reference evidence="2" key="1">
    <citation type="submission" date="2021-06" db="EMBL/GenBank/DDBJ databases">
        <authorList>
            <person name="Kallberg Y."/>
            <person name="Tangrot J."/>
            <person name="Rosling A."/>
        </authorList>
    </citation>
    <scope>NUCLEOTIDE SEQUENCE</scope>
    <source>
        <strain evidence="2">IA702</strain>
    </source>
</reference>
<dbReference type="OrthoDB" id="2448877at2759"/>